<dbReference type="AlphaFoldDB" id="A0A926DIY8"/>
<name>A0A926DIY8_9FIRM</name>
<keyword evidence="3" id="KW-1185">Reference proteome</keyword>
<evidence type="ECO:0000256" key="1">
    <source>
        <dbReference type="SAM" id="Phobius"/>
    </source>
</evidence>
<proteinExistence type="predicted"/>
<keyword evidence="1" id="KW-0472">Membrane</keyword>
<feature type="transmembrane region" description="Helical" evidence="1">
    <location>
        <begin position="36"/>
        <end position="58"/>
    </location>
</feature>
<evidence type="ECO:0000313" key="2">
    <source>
        <dbReference type="EMBL" id="MBC8539785.1"/>
    </source>
</evidence>
<accession>A0A926DIY8</accession>
<dbReference type="RefSeq" id="WP_249310986.1">
    <property type="nucleotide sequence ID" value="NZ_JACRSU010000001.1"/>
</dbReference>
<keyword evidence="1" id="KW-1133">Transmembrane helix</keyword>
<dbReference type="EMBL" id="JACRSU010000001">
    <property type="protein sequence ID" value="MBC8539785.1"/>
    <property type="molecule type" value="Genomic_DNA"/>
</dbReference>
<keyword evidence="1" id="KW-0812">Transmembrane</keyword>
<feature type="transmembrane region" description="Helical" evidence="1">
    <location>
        <begin position="79"/>
        <end position="102"/>
    </location>
</feature>
<feature type="transmembrane region" description="Helical" evidence="1">
    <location>
        <begin position="152"/>
        <end position="170"/>
    </location>
</feature>
<sequence>MNTKKYYFLPFLDNLLAVLVSLLFTMFFGSWFQNKIFGIAMGVIMTLVMCGFIYSRMWKLSRKNTRYGYGLKQSDGVKFILPLAIFSLALILFFFLAQTNVIPLKDIVLKTYYTFPDNQPRVPVHISPFDYVTVFTRFWFSYLLGFSQNTHVWLLALSPVLALLSGWLGFKLGAENKEVLDKYAKASDKIKKKFNE</sequence>
<dbReference type="Proteomes" id="UP000611762">
    <property type="component" value="Unassembled WGS sequence"/>
</dbReference>
<organism evidence="2 3">
    <name type="scientific">Congzhengia minquanensis</name>
    <dbReference type="NCBI Taxonomy" id="2763657"/>
    <lineage>
        <taxon>Bacteria</taxon>
        <taxon>Bacillati</taxon>
        <taxon>Bacillota</taxon>
        <taxon>Clostridia</taxon>
        <taxon>Eubacteriales</taxon>
        <taxon>Oscillospiraceae</taxon>
        <taxon>Congzhengia</taxon>
    </lineage>
</organism>
<comment type="caution">
    <text evidence="2">The sequence shown here is derived from an EMBL/GenBank/DDBJ whole genome shotgun (WGS) entry which is preliminary data.</text>
</comment>
<gene>
    <name evidence="2" type="ORF">H8698_02195</name>
</gene>
<evidence type="ECO:0000313" key="3">
    <source>
        <dbReference type="Proteomes" id="UP000611762"/>
    </source>
</evidence>
<reference evidence="2" key="1">
    <citation type="submission" date="2020-08" db="EMBL/GenBank/DDBJ databases">
        <title>Genome public.</title>
        <authorList>
            <person name="Liu C."/>
            <person name="Sun Q."/>
        </authorList>
    </citation>
    <scope>NUCLEOTIDE SEQUENCE</scope>
    <source>
        <strain evidence="2">H8</strain>
    </source>
</reference>
<feature type="transmembrane region" description="Helical" evidence="1">
    <location>
        <begin position="7"/>
        <end position="30"/>
    </location>
</feature>
<protein>
    <submittedName>
        <fullName evidence="2">Uncharacterized protein</fullName>
    </submittedName>
</protein>